<sequence>MPAPSRPFPAAIVVENLAPLVGVLFFGWSVAPVMVVYWIENGLRGLETAARLLLARSGDAPSLPNRNENDSGQTAPGPSLSWMLGSLRRGTGPGASGPSGISPAARVAMTGFFLVHYGLFWAVHGVFVFVLFVSRDRFGPVGPFEGLGRGLPTTEIALAGGVIGGTMVVSLARDLARSGRWPLSTALAGIARAYGRMVVLHVSILAGGVATMMLGSPMPALVLLIVLKTAAELGALRLSPRPESA</sequence>
<dbReference type="EMBL" id="RYZH01000012">
    <property type="protein sequence ID" value="RUL88249.1"/>
    <property type="molecule type" value="Genomic_DNA"/>
</dbReference>
<feature type="transmembrane region" description="Helical" evidence="1">
    <location>
        <begin position="193"/>
        <end position="214"/>
    </location>
</feature>
<keyword evidence="3" id="KW-1185">Reference proteome</keyword>
<keyword evidence="1" id="KW-1133">Transmembrane helix</keyword>
<feature type="transmembrane region" description="Helical" evidence="1">
    <location>
        <begin position="20"/>
        <end position="39"/>
    </location>
</feature>
<keyword evidence="1" id="KW-0812">Transmembrane</keyword>
<evidence type="ECO:0000313" key="2">
    <source>
        <dbReference type="EMBL" id="RUL88249.1"/>
    </source>
</evidence>
<accession>A0A432MLW7</accession>
<reference evidence="2 3" key="2">
    <citation type="submission" date="2019-01" db="EMBL/GenBank/DDBJ databases">
        <title>Tautonia sociabilis, a novel thermotolerant planctomycete of Isosphaeraceae family, isolated from a 4000 m deep subterranean habitat.</title>
        <authorList>
            <person name="Kovaleva O.L."/>
            <person name="Elcheninov A.G."/>
            <person name="Van Heerden E."/>
            <person name="Toshchakov S.V."/>
            <person name="Novikov A."/>
            <person name="Bonch-Osmolovskaya E.A."/>
            <person name="Kublanov I.V."/>
        </authorList>
    </citation>
    <scope>NUCLEOTIDE SEQUENCE [LARGE SCALE GENOMIC DNA]</scope>
    <source>
        <strain evidence="2 3">GM2012</strain>
    </source>
</reference>
<proteinExistence type="predicted"/>
<reference evidence="2 3" key="1">
    <citation type="submission" date="2018-12" db="EMBL/GenBank/DDBJ databases">
        <authorList>
            <person name="Toschakov S.V."/>
        </authorList>
    </citation>
    <scope>NUCLEOTIDE SEQUENCE [LARGE SCALE GENOMIC DNA]</scope>
    <source>
        <strain evidence="2 3">GM2012</strain>
    </source>
</reference>
<keyword evidence="1" id="KW-0472">Membrane</keyword>
<organism evidence="2 3">
    <name type="scientific">Tautonia sociabilis</name>
    <dbReference type="NCBI Taxonomy" id="2080755"/>
    <lineage>
        <taxon>Bacteria</taxon>
        <taxon>Pseudomonadati</taxon>
        <taxon>Planctomycetota</taxon>
        <taxon>Planctomycetia</taxon>
        <taxon>Isosphaerales</taxon>
        <taxon>Isosphaeraceae</taxon>
        <taxon>Tautonia</taxon>
    </lineage>
</organism>
<dbReference type="Pfam" id="PF20108">
    <property type="entry name" value="DUF6498"/>
    <property type="match status" value="1"/>
</dbReference>
<dbReference type="RefSeq" id="WP_126724764.1">
    <property type="nucleotide sequence ID" value="NZ_RYZH01000012.1"/>
</dbReference>
<dbReference type="InterPro" id="IPR045466">
    <property type="entry name" value="DUF6498"/>
</dbReference>
<evidence type="ECO:0000313" key="3">
    <source>
        <dbReference type="Proteomes" id="UP000280296"/>
    </source>
</evidence>
<name>A0A432MLW7_9BACT</name>
<gene>
    <name evidence="2" type="ORF">TsocGM_07885</name>
</gene>
<feature type="transmembrane region" description="Helical" evidence="1">
    <location>
        <begin position="153"/>
        <end position="172"/>
    </location>
</feature>
<dbReference type="AlphaFoldDB" id="A0A432MLW7"/>
<dbReference type="OrthoDB" id="278054at2"/>
<comment type="caution">
    <text evidence="2">The sequence shown here is derived from an EMBL/GenBank/DDBJ whole genome shotgun (WGS) entry which is preliminary data.</text>
</comment>
<evidence type="ECO:0000256" key="1">
    <source>
        <dbReference type="SAM" id="Phobius"/>
    </source>
</evidence>
<feature type="transmembrane region" description="Helical" evidence="1">
    <location>
        <begin position="112"/>
        <end position="133"/>
    </location>
</feature>
<protein>
    <submittedName>
        <fullName evidence="2">Uncharacterized protein</fullName>
    </submittedName>
</protein>
<dbReference type="Proteomes" id="UP000280296">
    <property type="component" value="Unassembled WGS sequence"/>
</dbReference>